<protein>
    <submittedName>
        <fullName evidence="2">Uncharacterized protein</fullName>
    </submittedName>
</protein>
<organism evidence="2 3">
    <name type="scientific">Hufsiella arboris</name>
    <dbReference type="NCBI Taxonomy" id="2695275"/>
    <lineage>
        <taxon>Bacteria</taxon>
        <taxon>Pseudomonadati</taxon>
        <taxon>Bacteroidota</taxon>
        <taxon>Sphingobacteriia</taxon>
        <taxon>Sphingobacteriales</taxon>
        <taxon>Sphingobacteriaceae</taxon>
        <taxon>Hufsiella</taxon>
    </lineage>
</organism>
<keyword evidence="1" id="KW-0732">Signal</keyword>
<evidence type="ECO:0000313" key="2">
    <source>
        <dbReference type="EMBL" id="MXV50376.1"/>
    </source>
</evidence>
<evidence type="ECO:0000313" key="3">
    <source>
        <dbReference type="Proteomes" id="UP000466586"/>
    </source>
</evidence>
<name>A0A7K1Y726_9SPHI</name>
<proteinExistence type="predicted"/>
<keyword evidence="3" id="KW-1185">Reference proteome</keyword>
<feature type="chain" id="PRO_5029626531" evidence="1">
    <location>
        <begin position="20"/>
        <end position="309"/>
    </location>
</feature>
<dbReference type="Proteomes" id="UP000466586">
    <property type="component" value="Unassembled WGS sequence"/>
</dbReference>
<feature type="signal peptide" evidence="1">
    <location>
        <begin position="1"/>
        <end position="19"/>
    </location>
</feature>
<accession>A0A7K1Y726</accession>
<evidence type="ECO:0000256" key="1">
    <source>
        <dbReference type="SAM" id="SignalP"/>
    </source>
</evidence>
<gene>
    <name evidence="2" type="ORF">GS399_05275</name>
</gene>
<dbReference type="RefSeq" id="WP_160843553.1">
    <property type="nucleotide sequence ID" value="NZ_WVHT01000002.1"/>
</dbReference>
<sequence length="309" mass="34107">MKRIVLFMIACLWAGFAFCQSVTGPAGYKVINIGNNGGADFTRTLILLHEVYNGSLITFNNAVGTVTAFRGTPGAFNRTNIAYVSTSSAYNGTYGSVQSVSGDAPWKLKTCLYNGTKYLALDVPYALAHQNWGYQFAGWANSTALSLTSVNYWSNGQYINQDVLNNIEDFEPNLAEYHDVAVMNIGTDVVDPAYRLQVNGGIHAKSVKVDLLNWADYVFDPGYKLPSLQSLGDYVRANKHLPDVPDEKEVIKDGIDLGQLNKILLKKIEELTLYLIEKDKEIKGQGLLLEKQQEQINSLISRTSGSDVK</sequence>
<reference evidence="2 3" key="1">
    <citation type="submission" date="2019-11" db="EMBL/GenBank/DDBJ databases">
        <title>Pedobacter sp. HMF7647 Genome sequencing and assembly.</title>
        <authorList>
            <person name="Kang H."/>
            <person name="Kim H."/>
            <person name="Joh K."/>
        </authorList>
    </citation>
    <scope>NUCLEOTIDE SEQUENCE [LARGE SCALE GENOMIC DNA]</scope>
    <source>
        <strain evidence="2 3">HMF7647</strain>
    </source>
</reference>
<dbReference type="EMBL" id="WVHT01000002">
    <property type="protein sequence ID" value="MXV50376.1"/>
    <property type="molecule type" value="Genomic_DNA"/>
</dbReference>
<comment type="caution">
    <text evidence="2">The sequence shown here is derived from an EMBL/GenBank/DDBJ whole genome shotgun (WGS) entry which is preliminary data.</text>
</comment>
<dbReference type="AlphaFoldDB" id="A0A7K1Y726"/>